<organism evidence="2 3">
    <name type="scientific">Solemya velesiana gill symbiont</name>
    <dbReference type="NCBI Taxonomy" id="1918948"/>
    <lineage>
        <taxon>Bacteria</taxon>
        <taxon>Pseudomonadati</taxon>
        <taxon>Pseudomonadota</taxon>
        <taxon>Gammaproteobacteria</taxon>
        <taxon>sulfur-oxidizing symbionts</taxon>
    </lineage>
</organism>
<gene>
    <name evidence="2" type="ORF">BOW51_08075</name>
</gene>
<dbReference type="InterPro" id="IPR013216">
    <property type="entry name" value="Methyltransf_11"/>
</dbReference>
<dbReference type="InterPro" id="IPR029063">
    <property type="entry name" value="SAM-dependent_MTases_sf"/>
</dbReference>
<evidence type="ECO:0000259" key="1">
    <source>
        <dbReference type="Pfam" id="PF08241"/>
    </source>
</evidence>
<sequence length="261" mass="29245">MTKKQFCKYEANISASLGQWLKGPLGEILLEQEWDCLERRLSGLFGYYAVQVGCLGEQAQRLESNHIKSQILVGSGKPGDQSVINIVAASESLPISSDSVDVVVLPHTLDFSPDPHQVLREAERILIPEGRVIVVGFNPVSLWGIWRLFRRYRGKVPWCGQFLPQGRIHDWLSLLGFQIEENQTLMFRPPVSHAGAMQRMQWLEGVGSRYWPVVGGVYVVQAIKRVSRLTPLQPAWKIRSGVLGGRLVEPTTRTTRTTSSG</sequence>
<evidence type="ECO:0000313" key="3">
    <source>
        <dbReference type="Proteomes" id="UP000190896"/>
    </source>
</evidence>
<comment type="caution">
    <text evidence="2">The sequence shown here is derived from an EMBL/GenBank/DDBJ whole genome shotgun (WGS) entry which is preliminary data.</text>
</comment>
<protein>
    <recommendedName>
        <fullName evidence="1">Methyltransferase type 11 domain-containing protein</fullName>
    </recommendedName>
</protein>
<dbReference type="GO" id="GO:0008757">
    <property type="term" value="F:S-adenosylmethionine-dependent methyltransferase activity"/>
    <property type="evidence" value="ECO:0007669"/>
    <property type="project" value="InterPro"/>
</dbReference>
<dbReference type="RefSeq" id="WP_245832054.1">
    <property type="nucleotide sequence ID" value="NZ_MPRJ01000047.1"/>
</dbReference>
<feature type="domain" description="Methyltransferase type 11" evidence="1">
    <location>
        <begin position="85"/>
        <end position="134"/>
    </location>
</feature>
<accession>A0A1T2KTX6</accession>
<dbReference type="AlphaFoldDB" id="A0A1T2KTX6"/>
<evidence type="ECO:0000313" key="2">
    <source>
        <dbReference type="EMBL" id="OOZ36272.1"/>
    </source>
</evidence>
<dbReference type="EMBL" id="MPRJ01000047">
    <property type="protein sequence ID" value="OOZ36272.1"/>
    <property type="molecule type" value="Genomic_DNA"/>
</dbReference>
<reference evidence="2 3" key="1">
    <citation type="submission" date="2016-11" db="EMBL/GenBank/DDBJ databases">
        <title>Mixed transmission modes and dynamic genome evolution in an obligate animal-bacterial symbiosis.</title>
        <authorList>
            <person name="Russell S.L."/>
            <person name="Corbett-Detig R.B."/>
            <person name="Cavanaugh C.M."/>
        </authorList>
    </citation>
    <scope>NUCLEOTIDE SEQUENCE [LARGE SCALE GENOMIC DNA]</scope>
    <source>
        <strain evidence="2">Se-Cadez</strain>
    </source>
</reference>
<proteinExistence type="predicted"/>
<dbReference type="Gene3D" id="3.40.50.150">
    <property type="entry name" value="Vaccinia Virus protein VP39"/>
    <property type="match status" value="1"/>
</dbReference>
<dbReference type="Proteomes" id="UP000190896">
    <property type="component" value="Unassembled WGS sequence"/>
</dbReference>
<keyword evidence="3" id="KW-1185">Reference proteome</keyword>
<dbReference type="SUPFAM" id="SSF53335">
    <property type="entry name" value="S-adenosyl-L-methionine-dependent methyltransferases"/>
    <property type="match status" value="1"/>
</dbReference>
<name>A0A1T2KTX6_9GAMM</name>
<dbReference type="Pfam" id="PF08241">
    <property type="entry name" value="Methyltransf_11"/>
    <property type="match status" value="1"/>
</dbReference>